<reference evidence="2 3" key="1">
    <citation type="journal article" date="2019" name="Nat. Commun.">
        <title>A new type of DNA phosphorothioation-based antiviral system in archaea.</title>
        <authorList>
            <person name="Xiong L."/>
            <person name="Liu S."/>
            <person name="Chen S."/>
            <person name="Xiao Y."/>
            <person name="Zhu B."/>
            <person name="Gao Y."/>
            <person name="Zhang Y."/>
            <person name="Chen B."/>
            <person name="Luo J."/>
            <person name="Deng Z."/>
            <person name="Chen X."/>
            <person name="Wang L."/>
            <person name="Chen S."/>
        </authorList>
    </citation>
    <scope>NUCLEOTIDE SEQUENCE [LARGE SCALE GENOMIC DNA]</scope>
    <source>
        <strain evidence="2 3">JCM 10635</strain>
        <plasmid evidence="2 3">unnamed2</plasmid>
    </source>
</reference>
<feature type="compositionally biased region" description="Basic and acidic residues" evidence="1">
    <location>
        <begin position="296"/>
        <end position="305"/>
    </location>
</feature>
<feature type="compositionally biased region" description="Low complexity" evidence="1">
    <location>
        <begin position="314"/>
        <end position="337"/>
    </location>
</feature>
<dbReference type="Proteomes" id="UP000296822">
    <property type="component" value="Plasmid unnamed2"/>
</dbReference>
<geneLocation type="plasmid" evidence="2">
    <name>unnamed2</name>
</geneLocation>
<dbReference type="EMBL" id="CP031307">
    <property type="protein sequence ID" value="QCC56816.1"/>
    <property type="molecule type" value="Genomic_DNA"/>
</dbReference>
<evidence type="ECO:0000256" key="1">
    <source>
        <dbReference type="SAM" id="MobiDB-lite"/>
    </source>
</evidence>
<dbReference type="AlphaFoldDB" id="A0A4D6HU92"/>
<dbReference type="InterPro" id="IPR006311">
    <property type="entry name" value="TAT_signal"/>
</dbReference>
<evidence type="ECO:0000313" key="3">
    <source>
        <dbReference type="Proteomes" id="UP000296822"/>
    </source>
</evidence>
<evidence type="ECO:0008006" key="4">
    <source>
        <dbReference type="Google" id="ProtNLM"/>
    </source>
</evidence>
<gene>
    <name evidence="2" type="ORF">DV706_19965</name>
</gene>
<dbReference type="SUPFAM" id="SSF51126">
    <property type="entry name" value="Pectin lyase-like"/>
    <property type="match status" value="1"/>
</dbReference>
<feature type="region of interest" description="Disordered" evidence="1">
    <location>
        <begin position="279"/>
        <end position="348"/>
    </location>
</feature>
<dbReference type="PROSITE" id="PS51318">
    <property type="entry name" value="TAT"/>
    <property type="match status" value="1"/>
</dbReference>
<evidence type="ECO:0000313" key="2">
    <source>
        <dbReference type="EMBL" id="QCC56816.1"/>
    </source>
</evidence>
<dbReference type="GeneID" id="39853557"/>
<name>A0A4D6HU92_9EURY</name>
<proteinExistence type="predicted"/>
<sequence>MTKEIQDATNNSLLNRRSYLKGAGAAAALIGLGGAAAASDEDDYDVIEVSSGETWTYNMDNGETLENLLIDITASGASWEIRMHGDDMTLRNIGIRGNVDSPQKMNHISVGGSSGSSNCVIENIYYEGYTLSGFNNAVGTGGTATPIFVSPNHSGDLLVRNVNLQSCPDNLIYASAPGNGSEHPAPGGGGTVRVEDSYLFRTGAGCVRVGTEGSYAENCILDGDHSNTAAPNSRPFWGYYEHTEIRNCDVMNGSPGAVVAGASAWDKGRRAEVTVEDSYFEDTGTHASGAQIHGSSADREPRTEPSEIEGVPLSAEEAASGSSGSSPSQSPSPSSPENGDDDEDDSSIEDVWEDNESNHVELRGGTPDQIAEYEILGSGDAEAGENADTNPDDPYRDVVTTDGDDFLVEGFLGGHVDDFYITGSITDVETTADLTATVNGHEFDVQELEGVGSWDGDDDAETSDLPHAIVIDGAEAAGTTDYSLSVSEEIVQSEYSGATIDDGDKVEGTTASGTVDDGIDAYRFCGEITDFWLAGEADVTLEYDADN</sequence>
<dbReference type="RefSeq" id="WP_006067275.1">
    <property type="nucleotide sequence ID" value="NZ_CP031307.1"/>
</dbReference>
<protein>
    <recommendedName>
        <fullName evidence="4">Right-handed parallel beta-helix repeat-containing protein</fullName>
    </recommendedName>
</protein>
<keyword evidence="2" id="KW-0614">Plasmid</keyword>
<dbReference type="InterPro" id="IPR011050">
    <property type="entry name" value="Pectin_lyase_fold/virulence"/>
</dbReference>
<feature type="compositionally biased region" description="Acidic residues" evidence="1">
    <location>
        <begin position="338"/>
        <end position="348"/>
    </location>
</feature>
<accession>A0A4D6HU92</accession>
<dbReference type="KEGG" id="nbg:DV706_19965"/>
<organism evidence="2 3">
    <name type="scientific">Natronorubrum bangense</name>
    <dbReference type="NCBI Taxonomy" id="61858"/>
    <lineage>
        <taxon>Archaea</taxon>
        <taxon>Methanobacteriati</taxon>
        <taxon>Methanobacteriota</taxon>
        <taxon>Stenosarchaea group</taxon>
        <taxon>Halobacteria</taxon>
        <taxon>Halobacteriales</taxon>
        <taxon>Natrialbaceae</taxon>
        <taxon>Natronorubrum</taxon>
    </lineage>
</organism>